<gene>
    <name evidence="1" type="ORF">TMPK1_33540</name>
</gene>
<dbReference type="EMBL" id="BOPV01000001">
    <property type="protein sequence ID" value="GIL41117.1"/>
    <property type="molecule type" value="Genomic_DNA"/>
</dbReference>
<evidence type="ECO:0000313" key="1">
    <source>
        <dbReference type="EMBL" id="GIL41117.1"/>
    </source>
</evidence>
<keyword evidence="2" id="KW-1185">Reference proteome</keyword>
<accession>A0A8S8XHT3</accession>
<sequence length="379" mass="41052">MFFGLCLALLRIKGIENKGQSMANRVKTYTVNFTVAGRKSTRVKKILADLGAEQIKVQARPFGHIALARESEDPKTRAVLLQEAASGELSLLEARVLGLLASTDTASFHTLQKVVGSAVEVGAALKRLAGLGLVERVKLGVYRRVHVDTLVDEIGGRNAKKLRESVARSVGQTEEKAREVWEKLSPRDARLLSSIPPKGPCFATDACALAGIKASRSSFIERLKLKGLIRAFGPPRTQHIELTDAGAKHPQYEARAKKAPVDFGIDRHPQLALDALMIMAGLQEAVAVEVNAVYKRLRPEDRGGAVKMAYLEKQGWVRQVKQPGSARPIYQLTKVGAEFASRTETDLPSAYGIRRLLQQALDIGATAGPRASAGVPATI</sequence>
<proteinExistence type="predicted"/>
<dbReference type="Proteomes" id="UP000681075">
    <property type="component" value="Unassembled WGS sequence"/>
</dbReference>
<dbReference type="AlphaFoldDB" id="A0A8S8XHT3"/>
<evidence type="ECO:0000313" key="2">
    <source>
        <dbReference type="Proteomes" id="UP000681075"/>
    </source>
</evidence>
<name>A0A8S8XHT3_9PROT</name>
<comment type="caution">
    <text evidence="1">The sequence shown here is derived from an EMBL/GenBank/DDBJ whole genome shotgun (WGS) entry which is preliminary data.</text>
</comment>
<protein>
    <submittedName>
        <fullName evidence="1">Uncharacterized protein</fullName>
    </submittedName>
</protein>
<organism evidence="1 2">
    <name type="scientific">Roseiterribacter gracilis</name>
    <dbReference type="NCBI Taxonomy" id="2812848"/>
    <lineage>
        <taxon>Bacteria</taxon>
        <taxon>Pseudomonadati</taxon>
        <taxon>Pseudomonadota</taxon>
        <taxon>Alphaproteobacteria</taxon>
        <taxon>Rhodospirillales</taxon>
        <taxon>Roseiterribacteraceae</taxon>
        <taxon>Roseiterribacter</taxon>
    </lineage>
</organism>
<reference evidence="1" key="1">
    <citation type="submission" date="2021-02" db="EMBL/GenBank/DDBJ databases">
        <title>Genome sequence of Rhodospirillales sp. strain TMPK1 isolated from soil.</title>
        <authorList>
            <person name="Nakai R."/>
            <person name="Kusada H."/>
            <person name="Tamaki H."/>
        </authorList>
    </citation>
    <scope>NUCLEOTIDE SEQUENCE</scope>
    <source>
        <strain evidence="1">TMPK1</strain>
    </source>
</reference>